<organism evidence="1 2">
    <name type="scientific">Panagrolaimus sp. PS1159</name>
    <dbReference type="NCBI Taxonomy" id="55785"/>
    <lineage>
        <taxon>Eukaryota</taxon>
        <taxon>Metazoa</taxon>
        <taxon>Ecdysozoa</taxon>
        <taxon>Nematoda</taxon>
        <taxon>Chromadorea</taxon>
        <taxon>Rhabditida</taxon>
        <taxon>Tylenchina</taxon>
        <taxon>Panagrolaimomorpha</taxon>
        <taxon>Panagrolaimoidea</taxon>
        <taxon>Panagrolaimidae</taxon>
        <taxon>Panagrolaimus</taxon>
    </lineage>
</organism>
<sequence length="200" mass="22443">MMKIILIFFGYFIFNLNCDEEVPNFLVGLDQNKTMEFYAIESGLNLSKNDIIRKKAEWAANLPPENKIAFEKFNNLANQAKFQHLNTVPNNLLSPEANAVKEKIQNVLNDRTLSRTGEVAAIENILSQSSPSIDAELIDTPTNSGGDNIQHQMIQNSDNTFNQQPPRPRPQQQQKTFSSIGDIFRASGSFPPQKASIFQG</sequence>
<protein>
    <submittedName>
        <fullName evidence="2">DUF148 domain-containing protein</fullName>
    </submittedName>
</protein>
<evidence type="ECO:0000313" key="1">
    <source>
        <dbReference type="Proteomes" id="UP000887580"/>
    </source>
</evidence>
<reference evidence="2" key="1">
    <citation type="submission" date="2022-11" db="UniProtKB">
        <authorList>
            <consortium name="WormBaseParasite"/>
        </authorList>
    </citation>
    <scope>IDENTIFICATION</scope>
</reference>
<evidence type="ECO:0000313" key="2">
    <source>
        <dbReference type="WBParaSite" id="PS1159_v2.g24325.t1"/>
    </source>
</evidence>
<dbReference type="WBParaSite" id="PS1159_v2.g24325.t1">
    <property type="protein sequence ID" value="PS1159_v2.g24325.t1"/>
    <property type="gene ID" value="PS1159_v2.g24325"/>
</dbReference>
<name>A0AC35G755_9BILA</name>
<accession>A0AC35G755</accession>
<dbReference type="Proteomes" id="UP000887580">
    <property type="component" value="Unplaced"/>
</dbReference>
<proteinExistence type="predicted"/>